<feature type="domain" description="DUF7999" evidence="2">
    <location>
        <begin position="1"/>
        <end position="60"/>
    </location>
</feature>
<evidence type="ECO:0000313" key="4">
    <source>
        <dbReference type="Proteomes" id="UP000281564"/>
    </source>
</evidence>
<reference evidence="3 4" key="1">
    <citation type="submission" date="2018-06" db="EMBL/GenBank/DDBJ databases">
        <title>Halonotius sp. F13-13 a new haloarchaeeon isolated from a solar saltern from Isla Cristina, Huelva, Spain.</title>
        <authorList>
            <person name="Duran-Viseras A."/>
            <person name="Sanchez-Porro C."/>
            <person name="Ventosa A."/>
        </authorList>
    </citation>
    <scope>NUCLEOTIDE SEQUENCE [LARGE SCALE GENOMIC DNA]</scope>
    <source>
        <strain evidence="3 4">CECT 7525</strain>
    </source>
</reference>
<feature type="compositionally biased region" description="Low complexity" evidence="1">
    <location>
        <begin position="78"/>
        <end position="90"/>
    </location>
</feature>
<evidence type="ECO:0000259" key="2">
    <source>
        <dbReference type="Pfam" id="PF26006"/>
    </source>
</evidence>
<evidence type="ECO:0000256" key="1">
    <source>
        <dbReference type="SAM" id="MobiDB-lite"/>
    </source>
</evidence>
<dbReference type="AlphaFoldDB" id="A0A3A6Q6D6"/>
<accession>A0A3A6Q6D6</accession>
<protein>
    <recommendedName>
        <fullName evidence="2">DUF7999 domain-containing protein</fullName>
    </recommendedName>
</protein>
<dbReference type="EMBL" id="QMDW01000030">
    <property type="protein sequence ID" value="RJX47869.1"/>
    <property type="molecule type" value="Genomic_DNA"/>
</dbReference>
<dbReference type="InterPro" id="IPR058312">
    <property type="entry name" value="DUF7999"/>
</dbReference>
<dbReference type="Pfam" id="PF26006">
    <property type="entry name" value="DUF7999"/>
    <property type="match status" value="1"/>
</dbReference>
<keyword evidence="4" id="KW-1185">Reference proteome</keyword>
<organism evidence="3 4">
    <name type="scientific">Halonotius pteroides</name>
    <dbReference type="NCBI Taxonomy" id="268735"/>
    <lineage>
        <taxon>Archaea</taxon>
        <taxon>Methanobacteriati</taxon>
        <taxon>Methanobacteriota</taxon>
        <taxon>Stenosarchaea group</taxon>
        <taxon>Halobacteria</taxon>
        <taxon>Halobacteriales</taxon>
        <taxon>Haloferacaceae</taxon>
        <taxon>Halonotius</taxon>
    </lineage>
</organism>
<proteinExistence type="predicted"/>
<comment type="caution">
    <text evidence="3">The sequence shown here is derived from an EMBL/GenBank/DDBJ whole genome shotgun (WGS) entry which is preliminary data.</text>
</comment>
<sequence>MNSRGVLMLTTASANRVFQVVKYADISLQYQLAEAAVDSTVYIRVQRIPGRASVYRAAHPTEPPTVSQDPTQSHQQPTAATETASLTELEGLTHARDDDDVDNVITDVRLRQPQGDHDD</sequence>
<gene>
    <name evidence="3" type="ORF">DP106_13735</name>
</gene>
<feature type="region of interest" description="Disordered" evidence="1">
    <location>
        <begin position="55"/>
        <end position="119"/>
    </location>
</feature>
<name>A0A3A6Q6D6_9EURY</name>
<feature type="compositionally biased region" description="Polar residues" evidence="1">
    <location>
        <begin position="64"/>
        <end position="77"/>
    </location>
</feature>
<dbReference type="Proteomes" id="UP000281564">
    <property type="component" value="Unassembled WGS sequence"/>
</dbReference>
<feature type="compositionally biased region" description="Basic and acidic residues" evidence="1">
    <location>
        <begin position="108"/>
        <end position="119"/>
    </location>
</feature>
<evidence type="ECO:0000313" key="3">
    <source>
        <dbReference type="EMBL" id="RJX47869.1"/>
    </source>
</evidence>